<dbReference type="OrthoDB" id="9770761at2"/>
<reference evidence="5 6" key="1">
    <citation type="submission" date="2019-03" db="EMBL/GenBank/DDBJ databases">
        <title>Porphyromonas levii Isolated from the Uterus of Dairy Cows.</title>
        <authorList>
            <person name="Francis A.M."/>
        </authorList>
    </citation>
    <scope>NUCLEOTIDE SEQUENCE [LARGE SCALE GENOMIC DNA]</scope>
    <source>
        <strain evidence="5 6">AF5678</strain>
    </source>
</reference>
<dbReference type="AlphaFoldDB" id="A0A4Y8WNA6"/>
<evidence type="ECO:0000256" key="3">
    <source>
        <dbReference type="ARBA" id="ARBA00023237"/>
    </source>
</evidence>
<dbReference type="InterPro" id="IPR017689">
    <property type="entry name" value="BamD"/>
</dbReference>
<evidence type="ECO:0000313" key="6">
    <source>
        <dbReference type="Proteomes" id="UP000297225"/>
    </source>
</evidence>
<evidence type="ECO:0000259" key="4">
    <source>
        <dbReference type="Pfam" id="PF13525"/>
    </source>
</evidence>
<keyword evidence="6" id="KW-1185">Reference proteome</keyword>
<dbReference type="Proteomes" id="UP000297225">
    <property type="component" value="Unassembled WGS sequence"/>
</dbReference>
<sequence>MKQIIKASIVGLFVLLFATSCNELAKVQKSTDLYEKYSYAKKFYNTGKYAWAAQTLEEILPYFRGSSEMEPALYLKAQSYYKMKDYQQAQLAFKQYYTDFPNGEYTELARFYSGYGLAQDIPDPRLDQSKTMSAMHELQQFIDFYPQSEKAEEAKQLLFTLQENLALKEVLNAKLYYDLGNYIFNNYESCIITARNAMKTYPYSIHKEEMHYYVVASLYEIAKNSVQEKKQQRLRDLRDEYYNFINEFPDGKRRKDVDKFFAYAEKNIDPNAGWY</sequence>
<dbReference type="RefSeq" id="WP_018358329.1">
    <property type="nucleotide sequence ID" value="NZ_CP197400.1"/>
</dbReference>
<feature type="domain" description="Outer membrane lipoprotein BamD-like" evidence="4">
    <location>
        <begin position="35"/>
        <end position="183"/>
    </location>
</feature>
<proteinExistence type="predicted"/>
<name>A0A4Y8WNA6_9PORP</name>
<dbReference type="Gene3D" id="1.25.40.10">
    <property type="entry name" value="Tetratricopeptide repeat domain"/>
    <property type="match status" value="1"/>
</dbReference>
<evidence type="ECO:0000256" key="1">
    <source>
        <dbReference type="ARBA" id="ARBA00022729"/>
    </source>
</evidence>
<dbReference type="Pfam" id="PF13525">
    <property type="entry name" value="YfiO"/>
    <property type="match status" value="1"/>
</dbReference>
<organism evidence="5 6">
    <name type="scientific">Porphyromonas levii</name>
    <dbReference type="NCBI Taxonomy" id="28114"/>
    <lineage>
        <taxon>Bacteria</taxon>
        <taxon>Pseudomonadati</taxon>
        <taxon>Bacteroidota</taxon>
        <taxon>Bacteroidia</taxon>
        <taxon>Bacteroidales</taxon>
        <taxon>Porphyromonadaceae</taxon>
        <taxon>Porphyromonas</taxon>
    </lineage>
</organism>
<dbReference type="InterPro" id="IPR039565">
    <property type="entry name" value="BamD-like"/>
</dbReference>
<dbReference type="NCBIfam" id="TIGR03302">
    <property type="entry name" value="OM_YfiO"/>
    <property type="match status" value="1"/>
</dbReference>
<keyword evidence="1" id="KW-0732">Signal</keyword>
<dbReference type="SUPFAM" id="SSF48452">
    <property type="entry name" value="TPR-like"/>
    <property type="match status" value="1"/>
</dbReference>
<keyword evidence="3" id="KW-0998">Cell outer membrane</keyword>
<dbReference type="PROSITE" id="PS51257">
    <property type="entry name" value="PROKAR_LIPOPROTEIN"/>
    <property type="match status" value="1"/>
</dbReference>
<dbReference type="EMBL" id="SPNC01000100">
    <property type="protein sequence ID" value="TFH94634.1"/>
    <property type="molecule type" value="Genomic_DNA"/>
</dbReference>
<comment type="caution">
    <text evidence="5">The sequence shown here is derived from an EMBL/GenBank/DDBJ whole genome shotgun (WGS) entry which is preliminary data.</text>
</comment>
<evidence type="ECO:0000313" key="5">
    <source>
        <dbReference type="EMBL" id="TFH94634.1"/>
    </source>
</evidence>
<evidence type="ECO:0000256" key="2">
    <source>
        <dbReference type="ARBA" id="ARBA00023136"/>
    </source>
</evidence>
<dbReference type="GeneID" id="66798145"/>
<dbReference type="STRING" id="1122973.GCA_000379925_01081"/>
<accession>A0A4Y8WNA6</accession>
<protein>
    <submittedName>
        <fullName evidence="5">Outer membrane protein assembly factor BamD</fullName>
    </submittedName>
</protein>
<gene>
    <name evidence="5" type="primary">bamD</name>
    <name evidence="5" type="ORF">E4P47_06675</name>
</gene>
<keyword evidence="2" id="KW-0472">Membrane</keyword>
<dbReference type="InterPro" id="IPR011990">
    <property type="entry name" value="TPR-like_helical_dom_sf"/>
</dbReference>